<organism evidence="2 3">
    <name type="scientific">Amylocarpus encephaloides</name>
    <dbReference type="NCBI Taxonomy" id="45428"/>
    <lineage>
        <taxon>Eukaryota</taxon>
        <taxon>Fungi</taxon>
        <taxon>Dikarya</taxon>
        <taxon>Ascomycota</taxon>
        <taxon>Pezizomycotina</taxon>
        <taxon>Leotiomycetes</taxon>
        <taxon>Helotiales</taxon>
        <taxon>Helotiales incertae sedis</taxon>
        <taxon>Amylocarpus</taxon>
    </lineage>
</organism>
<feature type="signal peptide" evidence="1">
    <location>
        <begin position="1"/>
        <end position="24"/>
    </location>
</feature>
<dbReference type="OrthoDB" id="3758675at2759"/>
<accession>A0A9P7YPX8</accession>
<feature type="chain" id="PRO_5040368962" description="Jacalin-type lectin domain-containing protein" evidence="1">
    <location>
        <begin position="25"/>
        <end position="359"/>
    </location>
</feature>
<protein>
    <recommendedName>
        <fullName evidence="4">Jacalin-type lectin domain-containing protein</fullName>
    </recommendedName>
</protein>
<reference evidence="2" key="1">
    <citation type="journal article" date="2021" name="IMA Fungus">
        <title>Genomic characterization of three marine fungi, including Emericellopsis atlantica sp. nov. with signatures of a generalist lifestyle and marine biomass degradation.</title>
        <authorList>
            <person name="Hagestad O.C."/>
            <person name="Hou L."/>
            <person name="Andersen J.H."/>
            <person name="Hansen E.H."/>
            <person name="Altermark B."/>
            <person name="Li C."/>
            <person name="Kuhnert E."/>
            <person name="Cox R.J."/>
            <person name="Crous P.W."/>
            <person name="Spatafora J.W."/>
            <person name="Lail K."/>
            <person name="Amirebrahimi M."/>
            <person name="Lipzen A."/>
            <person name="Pangilinan J."/>
            <person name="Andreopoulos W."/>
            <person name="Hayes R.D."/>
            <person name="Ng V."/>
            <person name="Grigoriev I.V."/>
            <person name="Jackson S.A."/>
            <person name="Sutton T.D.S."/>
            <person name="Dobson A.D.W."/>
            <person name="Rama T."/>
        </authorList>
    </citation>
    <scope>NUCLEOTIDE SEQUENCE</scope>
    <source>
        <strain evidence="2">TRa018bII</strain>
    </source>
</reference>
<dbReference type="Gene3D" id="2.170.15.10">
    <property type="entry name" value="Proaerolysin, chain A, domain 3"/>
    <property type="match status" value="1"/>
</dbReference>
<sequence>MRFSAHKLFAGVTTLLSLASTTLAADCNSGPFGSSTLVGTKGAGGPYCLTGWERGIVIVGIEVSPFPDGTKRMIGKPELDSNEDLHHAINWGVSDTVTQMQMWFNKDGDGLGKIHIETSNEQKLTVGDRTSGPGITILTHSGILLGAEGRVGDWVDNVSWKFLSSTVGKAEITGLKFKEDLEVWNKKQQQAQNPSILNINATYWFRNKKDMTTSKELSSQIKNTFGLSVGVEVGGGVSVPFFASASAKVTTTASYGYEDMRGESQTETGIYTVQWEQTAIIGPGRAVHCIATVESGTFESEYTSTITIHLAGGQTFKITQPGSFSSTGYATGTSSCNNIDAKDAPEGAVVARRSRVLSA</sequence>
<evidence type="ECO:0008006" key="4">
    <source>
        <dbReference type="Google" id="ProtNLM"/>
    </source>
</evidence>
<proteinExistence type="predicted"/>
<dbReference type="AlphaFoldDB" id="A0A9P7YPX8"/>
<name>A0A9P7YPX8_9HELO</name>
<evidence type="ECO:0000313" key="2">
    <source>
        <dbReference type="EMBL" id="KAG9237788.1"/>
    </source>
</evidence>
<comment type="caution">
    <text evidence="2">The sequence shown here is derived from an EMBL/GenBank/DDBJ whole genome shotgun (WGS) entry which is preliminary data.</text>
</comment>
<keyword evidence="1" id="KW-0732">Signal</keyword>
<evidence type="ECO:0000256" key="1">
    <source>
        <dbReference type="SAM" id="SignalP"/>
    </source>
</evidence>
<keyword evidence="3" id="KW-1185">Reference proteome</keyword>
<gene>
    <name evidence="2" type="ORF">BJ875DRAFT_540157</name>
</gene>
<dbReference type="Proteomes" id="UP000824998">
    <property type="component" value="Unassembled WGS sequence"/>
</dbReference>
<evidence type="ECO:0000313" key="3">
    <source>
        <dbReference type="Proteomes" id="UP000824998"/>
    </source>
</evidence>
<dbReference type="EMBL" id="MU251380">
    <property type="protein sequence ID" value="KAG9237788.1"/>
    <property type="molecule type" value="Genomic_DNA"/>
</dbReference>